<dbReference type="Gene3D" id="3.30.460.10">
    <property type="entry name" value="Beta Polymerase, domain 2"/>
    <property type="match status" value="1"/>
</dbReference>
<comment type="cofactor">
    <cofactor evidence="2">
        <name>Mg(2+)</name>
        <dbReference type="ChEBI" id="CHEBI:18420"/>
    </cofactor>
</comment>
<dbReference type="InterPro" id="IPR002058">
    <property type="entry name" value="PAP_assoc"/>
</dbReference>
<dbReference type="PANTHER" id="PTHR12271:SF40">
    <property type="entry name" value="POLY(A) RNA POLYMERASE GLD2"/>
    <property type="match status" value="1"/>
</dbReference>
<keyword evidence="13" id="KW-1185">Reference proteome</keyword>
<evidence type="ECO:0000259" key="10">
    <source>
        <dbReference type="Pfam" id="PF03828"/>
    </source>
</evidence>
<dbReference type="GO" id="GO:0010605">
    <property type="term" value="P:negative regulation of macromolecule metabolic process"/>
    <property type="evidence" value="ECO:0007669"/>
    <property type="project" value="UniProtKB-ARBA"/>
</dbReference>
<evidence type="ECO:0000256" key="9">
    <source>
        <dbReference type="ARBA" id="ARBA00022842"/>
    </source>
</evidence>
<organism evidence="12 13">
    <name type="scientific">Aspergillus nomiae NRRL (strain ATCC 15546 / NRRL 13137 / CBS 260.88 / M93)</name>
    <dbReference type="NCBI Taxonomy" id="1509407"/>
    <lineage>
        <taxon>Eukaryota</taxon>
        <taxon>Fungi</taxon>
        <taxon>Dikarya</taxon>
        <taxon>Ascomycota</taxon>
        <taxon>Pezizomycotina</taxon>
        <taxon>Eurotiomycetes</taxon>
        <taxon>Eurotiomycetidae</taxon>
        <taxon>Eurotiales</taxon>
        <taxon>Aspergillaceae</taxon>
        <taxon>Aspergillus</taxon>
        <taxon>Aspergillus subgen. Circumdati</taxon>
    </lineage>
</organism>
<keyword evidence="6" id="KW-0963">Cytoplasm</keyword>
<dbReference type="Proteomes" id="UP000037505">
    <property type="component" value="Unassembled WGS sequence"/>
</dbReference>
<dbReference type="Pfam" id="PF03828">
    <property type="entry name" value="PAP_assoc"/>
    <property type="match status" value="1"/>
</dbReference>
<evidence type="ECO:0000256" key="7">
    <source>
        <dbReference type="ARBA" id="ARBA00022679"/>
    </source>
</evidence>
<feature type="domain" description="PAP-associated" evidence="10">
    <location>
        <begin position="433"/>
        <end position="504"/>
    </location>
</feature>
<evidence type="ECO:0000256" key="6">
    <source>
        <dbReference type="ARBA" id="ARBA00022490"/>
    </source>
</evidence>
<accession>A0A0L1ILR9</accession>
<dbReference type="AlphaFoldDB" id="A0A0L1ILR9"/>
<dbReference type="EC" id="2.7.7.19" evidence="5"/>
<evidence type="ECO:0000313" key="13">
    <source>
        <dbReference type="Proteomes" id="UP000037505"/>
    </source>
</evidence>
<dbReference type="GO" id="GO:1990817">
    <property type="term" value="F:poly(A) RNA polymerase activity"/>
    <property type="evidence" value="ECO:0007669"/>
    <property type="project" value="UniProtKB-EC"/>
</dbReference>
<dbReference type="PANTHER" id="PTHR12271">
    <property type="entry name" value="POLY A POLYMERASE CID PAP -RELATED"/>
    <property type="match status" value="1"/>
</dbReference>
<evidence type="ECO:0000259" key="11">
    <source>
        <dbReference type="Pfam" id="PF22600"/>
    </source>
</evidence>
<dbReference type="SUPFAM" id="SSF81301">
    <property type="entry name" value="Nucleotidyltransferase"/>
    <property type="match status" value="1"/>
</dbReference>
<name>A0A0L1ILR9_ASPN3</name>
<dbReference type="SUPFAM" id="SSF81631">
    <property type="entry name" value="PAP/OAS1 substrate-binding domain"/>
    <property type="match status" value="1"/>
</dbReference>
<dbReference type="GO" id="GO:0050265">
    <property type="term" value="F:RNA uridylyltransferase activity"/>
    <property type="evidence" value="ECO:0007669"/>
    <property type="project" value="TreeGrafter"/>
</dbReference>
<dbReference type="GO" id="GO:0005737">
    <property type="term" value="C:cytoplasm"/>
    <property type="evidence" value="ECO:0007669"/>
    <property type="project" value="UniProtKB-SubCell"/>
</dbReference>
<dbReference type="GO" id="GO:0031123">
    <property type="term" value="P:RNA 3'-end processing"/>
    <property type="evidence" value="ECO:0007669"/>
    <property type="project" value="TreeGrafter"/>
</dbReference>
<dbReference type="STRING" id="1509407.A0A0L1ILR9"/>
<evidence type="ECO:0000256" key="2">
    <source>
        <dbReference type="ARBA" id="ARBA00001946"/>
    </source>
</evidence>
<evidence type="ECO:0000256" key="1">
    <source>
        <dbReference type="ARBA" id="ARBA00001936"/>
    </source>
</evidence>
<evidence type="ECO:0000313" key="12">
    <source>
        <dbReference type="EMBL" id="KNG80437.1"/>
    </source>
</evidence>
<dbReference type="EMBL" id="JNOM01000605">
    <property type="protein sequence ID" value="KNG80437.1"/>
    <property type="molecule type" value="Genomic_DNA"/>
</dbReference>
<dbReference type="Gene3D" id="1.10.1410.10">
    <property type="match status" value="1"/>
</dbReference>
<protein>
    <recommendedName>
        <fullName evidence="5">polynucleotide adenylyltransferase</fullName>
        <ecNumber evidence="5">2.7.7.19</ecNumber>
    </recommendedName>
</protein>
<keyword evidence="9" id="KW-0460">Magnesium</keyword>
<dbReference type="InterPro" id="IPR054708">
    <property type="entry name" value="MTPAP-like_central"/>
</dbReference>
<evidence type="ECO:0000256" key="5">
    <source>
        <dbReference type="ARBA" id="ARBA00012388"/>
    </source>
</evidence>
<comment type="caution">
    <text evidence="12">The sequence shown here is derived from an EMBL/GenBank/DDBJ whole genome shotgun (WGS) entry which is preliminary data.</text>
</comment>
<reference evidence="12 13" key="1">
    <citation type="submission" date="2014-06" db="EMBL/GenBank/DDBJ databases">
        <title>The Genome of the Aflatoxigenic Filamentous Fungus Aspergillus nomius.</title>
        <authorList>
            <person name="Moore M.G."/>
            <person name="Shannon B.M."/>
            <person name="Brian M.M."/>
        </authorList>
    </citation>
    <scope>NUCLEOTIDE SEQUENCE [LARGE SCALE GENOMIC DNA]</scope>
    <source>
        <strain evidence="12 13">NRRL 13137</strain>
    </source>
</reference>
<evidence type="ECO:0000256" key="4">
    <source>
        <dbReference type="ARBA" id="ARBA00008593"/>
    </source>
</evidence>
<dbReference type="RefSeq" id="XP_015401360.1">
    <property type="nucleotide sequence ID" value="XM_015556743.1"/>
</dbReference>
<comment type="cofactor">
    <cofactor evidence="1">
        <name>Mn(2+)</name>
        <dbReference type="ChEBI" id="CHEBI:29035"/>
    </cofactor>
</comment>
<keyword evidence="8" id="KW-0479">Metal-binding</keyword>
<gene>
    <name evidence="12" type="ORF">ANOM_011487</name>
</gene>
<dbReference type="GO" id="GO:0046872">
    <property type="term" value="F:metal ion binding"/>
    <property type="evidence" value="ECO:0007669"/>
    <property type="project" value="UniProtKB-KW"/>
</dbReference>
<evidence type="ECO:0000256" key="3">
    <source>
        <dbReference type="ARBA" id="ARBA00004496"/>
    </source>
</evidence>
<dbReference type="GeneID" id="26813291"/>
<dbReference type="InterPro" id="IPR043519">
    <property type="entry name" value="NT_sf"/>
</dbReference>
<dbReference type="Pfam" id="PF22600">
    <property type="entry name" value="MTPAP-like_central"/>
    <property type="match status" value="1"/>
</dbReference>
<sequence length="691" mass="77723">MAYEIPQHSESSAAPIMTDKRRDLAHGPAIATPLSSGMDHLPCHVIEMLSHASTQLLSQQQPLIASHYANHCNIEVSPSSSTHRQRAFYSKGHTEECTTNDKAKTYPVHHQSVLETVHASNPASYSYSHAPRTRFGDQQSDPCRRLQLQINYLNSLAARVPSFGSLASEFRSKETLRILLTKIAREALERHSKQRGYTIKDNAIDLKCFGSLRNGFALPGAHLDLLMTTHGEVLPRDVEARCPQILYEAFLDAGFDARMIQKARVSIIKLYETPPQGLSNSLKVESGGQNNHHFPKQITNPEALSSVGVQCDINFSGRLVLYNTELLRCYALCDERVRVVGIFVKMWAKARKINSPYHGTLCSYGYILMVIHYLMNVVNPPLVPNLQLLGRLSPRHSSTTGPNKYDVRFLKNETELRRRAWYNMAYGNQQSAGELLRGFFAYYGSQCKTTPSSSFNWVQDIVSIRTQGGILSKLEKGWNTARTDEHGRRLRFLIAIEDPFEHNHNVGRTVTDKGLETIRAEFSRAQIIIRRVQEIPGVGWEWRTDNGHIGQDLLAEAEDSSNQQPCGTTTFAGLKNQQVFRTRGMNFSSEIRAYNRLICPSAAAQKQRTQRENFHRQATLAANTMRRMLRIADGQGTGASYRVTLDSLQFHGPNAIHKKDSTAQGQMNQCEADTANVELLATLPFNEKRLC</sequence>
<evidence type="ECO:0000256" key="8">
    <source>
        <dbReference type="ARBA" id="ARBA00022723"/>
    </source>
</evidence>
<comment type="similarity">
    <text evidence="4">Belongs to the DNA polymerase type-B-like family.</text>
</comment>
<dbReference type="OrthoDB" id="407432at2759"/>
<proteinExistence type="inferred from homology"/>
<keyword evidence="7" id="KW-0808">Transferase</keyword>
<feature type="domain" description="Poly(A) RNA polymerase mitochondrial-like central palm" evidence="11">
    <location>
        <begin position="200"/>
        <end position="331"/>
    </location>
</feature>
<comment type="subcellular location">
    <subcellularLocation>
        <location evidence="3">Cytoplasm</location>
    </subcellularLocation>
</comment>